<comment type="similarity">
    <text evidence="1">Belongs to the SUI1 family.</text>
</comment>
<dbReference type="InParanoid" id="A0A2R5G3Y9"/>
<keyword evidence="2" id="KW-0648">Protein biosynthesis</keyword>
<sequence>MADDNDFMNFDVTALDKKDAFAEAQGGTQTIEKVHIRLQQRSRRKCILTITGLADDLDLKRICKALKKSFKCNGAVVNDDDFGEIIQLQGDHRQGVVKFLVDEEIIDRSHIVVHGA</sequence>
<comment type="caution">
    <text evidence="4">The sequence shown here is derived from an EMBL/GenBank/DDBJ whole genome shotgun (WGS) entry which is preliminary data.</text>
</comment>
<gene>
    <name evidence="4" type="ORF">FCC1311_019292</name>
</gene>
<dbReference type="Pfam" id="PF01253">
    <property type="entry name" value="SUI1"/>
    <property type="match status" value="1"/>
</dbReference>
<dbReference type="EMBL" id="BEYU01000014">
    <property type="protein sequence ID" value="GBG25710.1"/>
    <property type="molecule type" value="Genomic_DNA"/>
</dbReference>
<dbReference type="FunCoup" id="A0A2R5G3Y9">
    <property type="interactions" value="378"/>
</dbReference>
<dbReference type="CDD" id="cd11566">
    <property type="entry name" value="eIF1_SUI1"/>
    <property type="match status" value="1"/>
</dbReference>
<dbReference type="Gene3D" id="3.30.780.10">
    <property type="entry name" value="SUI1-like domain"/>
    <property type="match status" value="1"/>
</dbReference>
<evidence type="ECO:0000256" key="2">
    <source>
        <dbReference type="ARBA" id="ARBA00022917"/>
    </source>
</evidence>
<evidence type="ECO:0000313" key="4">
    <source>
        <dbReference type="EMBL" id="GBG25710.1"/>
    </source>
</evidence>
<dbReference type="PIRSF" id="PIRSF004499">
    <property type="entry name" value="SUI1_euk"/>
    <property type="match status" value="1"/>
</dbReference>
<dbReference type="PROSITE" id="PS50296">
    <property type="entry name" value="SUI1"/>
    <property type="match status" value="1"/>
</dbReference>
<evidence type="ECO:0000256" key="1">
    <source>
        <dbReference type="ARBA" id="ARBA00005422"/>
    </source>
</evidence>
<name>A0A2R5G3Y9_9STRA</name>
<feature type="domain" description="SUI1" evidence="3">
    <location>
        <begin position="34"/>
        <end position="104"/>
    </location>
</feature>
<dbReference type="InterPro" id="IPR036877">
    <property type="entry name" value="SUI1_dom_sf"/>
</dbReference>
<evidence type="ECO:0000313" key="5">
    <source>
        <dbReference type="Proteomes" id="UP000241890"/>
    </source>
</evidence>
<dbReference type="OrthoDB" id="10248435at2759"/>
<dbReference type="GO" id="GO:0003743">
    <property type="term" value="F:translation initiation factor activity"/>
    <property type="evidence" value="ECO:0007669"/>
    <property type="project" value="InterPro"/>
</dbReference>
<evidence type="ECO:0000259" key="3">
    <source>
        <dbReference type="PROSITE" id="PS50296"/>
    </source>
</evidence>
<keyword evidence="5" id="KW-1185">Reference proteome</keyword>
<accession>A0A2R5G3Y9</accession>
<dbReference type="PANTHER" id="PTHR10388">
    <property type="entry name" value="EUKARYOTIC TRANSLATION INITIATION FACTOR SUI1"/>
    <property type="match status" value="1"/>
</dbReference>
<dbReference type="InterPro" id="IPR001950">
    <property type="entry name" value="SUI1"/>
</dbReference>
<reference evidence="4 5" key="1">
    <citation type="submission" date="2017-12" db="EMBL/GenBank/DDBJ databases">
        <title>Sequencing, de novo assembly and annotation of complete genome of a new Thraustochytrid species, strain FCC1311.</title>
        <authorList>
            <person name="Sedici K."/>
            <person name="Godart F."/>
            <person name="Aiese Cigliano R."/>
            <person name="Sanseverino W."/>
            <person name="Barakat M."/>
            <person name="Ortet P."/>
            <person name="Marechal E."/>
            <person name="Cagnac O."/>
            <person name="Amato A."/>
        </authorList>
    </citation>
    <scope>NUCLEOTIDE SEQUENCE [LARGE SCALE GENOMIC DNA]</scope>
</reference>
<dbReference type="InterPro" id="IPR005874">
    <property type="entry name" value="SUI1_euk"/>
</dbReference>
<proteinExistence type="inferred from homology"/>
<organism evidence="4 5">
    <name type="scientific">Hondaea fermentalgiana</name>
    <dbReference type="NCBI Taxonomy" id="2315210"/>
    <lineage>
        <taxon>Eukaryota</taxon>
        <taxon>Sar</taxon>
        <taxon>Stramenopiles</taxon>
        <taxon>Bigyra</taxon>
        <taxon>Labyrinthulomycetes</taxon>
        <taxon>Thraustochytrida</taxon>
        <taxon>Thraustochytriidae</taxon>
        <taxon>Hondaea</taxon>
    </lineage>
</organism>
<dbReference type="Proteomes" id="UP000241890">
    <property type="component" value="Unassembled WGS sequence"/>
</dbReference>
<dbReference type="SUPFAM" id="SSF55159">
    <property type="entry name" value="eIF1-like"/>
    <property type="match status" value="1"/>
</dbReference>
<dbReference type="AlphaFoldDB" id="A0A2R5G3Y9"/>
<protein>
    <submittedName>
        <fullName evidence="4">Protein translation factor sui1</fullName>
    </submittedName>
</protein>